<dbReference type="AlphaFoldDB" id="A0A9P9FNX1"/>
<dbReference type="GO" id="GO:0003779">
    <property type="term" value="F:actin binding"/>
    <property type="evidence" value="ECO:0007669"/>
    <property type="project" value="UniProtKB-KW"/>
</dbReference>
<evidence type="ECO:0000256" key="5">
    <source>
        <dbReference type="ARBA" id="ARBA00032427"/>
    </source>
</evidence>
<evidence type="ECO:0000259" key="6">
    <source>
        <dbReference type="PROSITE" id="PS51263"/>
    </source>
</evidence>
<evidence type="ECO:0000256" key="4">
    <source>
        <dbReference type="ARBA" id="ARBA00023203"/>
    </source>
</evidence>
<evidence type="ECO:0000313" key="8">
    <source>
        <dbReference type="Proteomes" id="UP000738349"/>
    </source>
</evidence>
<dbReference type="GO" id="GO:0030042">
    <property type="term" value="P:actin filament depolymerization"/>
    <property type="evidence" value="ECO:0007669"/>
    <property type="project" value="InterPro"/>
</dbReference>
<evidence type="ECO:0000256" key="3">
    <source>
        <dbReference type="ARBA" id="ARBA00015630"/>
    </source>
</evidence>
<comment type="caution">
    <text evidence="7">The sequence shown here is derived from an EMBL/GenBank/DDBJ whole genome shotgun (WGS) entry which is preliminary data.</text>
</comment>
<dbReference type="InterPro" id="IPR017904">
    <property type="entry name" value="ADF/Cofilin"/>
</dbReference>
<evidence type="ECO:0000256" key="1">
    <source>
        <dbReference type="ARBA" id="ARBA00004109"/>
    </source>
</evidence>
<sequence length="148" mass="16336">MCLSVRIADECITAVNELRSKRGATKPRFVIFKISDDASTVIVDQTSLEQDYGVFLHELSSAVDANGAPAPRFAVYDVEYNLGDDGKRIKTVFLSWVSQEAPIKSRMLYASTREQLNKALNLGVSIHADDLEDIEWNNVLKEASGGKA</sequence>
<organism evidence="7 8">
    <name type="scientific">Dactylonectria macrodidyma</name>
    <dbReference type="NCBI Taxonomy" id="307937"/>
    <lineage>
        <taxon>Eukaryota</taxon>
        <taxon>Fungi</taxon>
        <taxon>Dikarya</taxon>
        <taxon>Ascomycota</taxon>
        <taxon>Pezizomycotina</taxon>
        <taxon>Sordariomycetes</taxon>
        <taxon>Hypocreomycetidae</taxon>
        <taxon>Hypocreales</taxon>
        <taxon>Nectriaceae</taxon>
        <taxon>Dactylonectria</taxon>
    </lineage>
</organism>
<comment type="similarity">
    <text evidence="2">Belongs to the actin-binding proteins ADF family.</text>
</comment>
<dbReference type="InterPro" id="IPR002108">
    <property type="entry name" value="ADF-H"/>
</dbReference>
<dbReference type="Pfam" id="PF00241">
    <property type="entry name" value="Cofilin_ADF"/>
    <property type="match status" value="1"/>
</dbReference>
<keyword evidence="8" id="KW-1185">Reference proteome</keyword>
<dbReference type="GO" id="GO:0015629">
    <property type="term" value="C:actin cytoskeleton"/>
    <property type="evidence" value="ECO:0007669"/>
    <property type="project" value="InterPro"/>
</dbReference>
<dbReference type="OrthoDB" id="10249245at2759"/>
<dbReference type="SMART" id="SM00102">
    <property type="entry name" value="ADF"/>
    <property type="match status" value="1"/>
</dbReference>
<gene>
    <name evidence="7" type="ORF">EDB81DRAFT_641563</name>
</gene>
<dbReference type="Proteomes" id="UP000738349">
    <property type="component" value="Unassembled WGS sequence"/>
</dbReference>
<reference evidence="7" key="1">
    <citation type="journal article" date="2021" name="Nat. Commun.">
        <title>Genetic determinants of endophytism in the Arabidopsis root mycobiome.</title>
        <authorList>
            <person name="Mesny F."/>
            <person name="Miyauchi S."/>
            <person name="Thiergart T."/>
            <person name="Pickel B."/>
            <person name="Atanasova L."/>
            <person name="Karlsson M."/>
            <person name="Huettel B."/>
            <person name="Barry K.W."/>
            <person name="Haridas S."/>
            <person name="Chen C."/>
            <person name="Bauer D."/>
            <person name="Andreopoulos W."/>
            <person name="Pangilinan J."/>
            <person name="LaButti K."/>
            <person name="Riley R."/>
            <person name="Lipzen A."/>
            <person name="Clum A."/>
            <person name="Drula E."/>
            <person name="Henrissat B."/>
            <person name="Kohler A."/>
            <person name="Grigoriev I.V."/>
            <person name="Martin F.M."/>
            <person name="Hacquard S."/>
        </authorList>
    </citation>
    <scope>NUCLEOTIDE SEQUENCE</scope>
    <source>
        <strain evidence="7">MPI-CAGE-AT-0147</strain>
    </source>
</reference>
<keyword evidence="4" id="KW-0009">Actin-binding</keyword>
<name>A0A9P9FNX1_9HYPO</name>
<accession>A0A9P9FNX1</accession>
<dbReference type="SUPFAM" id="SSF55753">
    <property type="entry name" value="Actin depolymerizing proteins"/>
    <property type="match status" value="1"/>
</dbReference>
<protein>
    <recommendedName>
        <fullName evidence="3">Cofilin</fullName>
    </recommendedName>
    <alternativeName>
        <fullName evidence="5">Actin-depolymerizing factor 1</fullName>
    </alternativeName>
</protein>
<dbReference type="PANTHER" id="PTHR11913">
    <property type="entry name" value="COFILIN-RELATED"/>
    <property type="match status" value="1"/>
</dbReference>
<evidence type="ECO:0000313" key="7">
    <source>
        <dbReference type="EMBL" id="KAH7166436.1"/>
    </source>
</evidence>
<dbReference type="CDD" id="cd11286">
    <property type="entry name" value="ADF_cofilin_like"/>
    <property type="match status" value="1"/>
</dbReference>
<dbReference type="Gene3D" id="3.40.20.10">
    <property type="entry name" value="Severin"/>
    <property type="match status" value="1"/>
</dbReference>
<comment type="subcellular location">
    <subcellularLocation>
        <location evidence="1">Nucleus matrix</location>
    </subcellularLocation>
</comment>
<dbReference type="InterPro" id="IPR029006">
    <property type="entry name" value="ADF-H/Gelsolin-like_dom_sf"/>
</dbReference>
<dbReference type="EMBL" id="JAGMUV010000003">
    <property type="protein sequence ID" value="KAH7166436.1"/>
    <property type="molecule type" value="Genomic_DNA"/>
</dbReference>
<dbReference type="PROSITE" id="PS51263">
    <property type="entry name" value="ADF_H"/>
    <property type="match status" value="1"/>
</dbReference>
<evidence type="ECO:0000256" key="2">
    <source>
        <dbReference type="ARBA" id="ARBA00006844"/>
    </source>
</evidence>
<proteinExistence type="inferred from homology"/>
<feature type="domain" description="ADF-H" evidence="6">
    <location>
        <begin position="4"/>
        <end position="144"/>
    </location>
</feature>
<dbReference type="GO" id="GO:0016363">
    <property type="term" value="C:nuclear matrix"/>
    <property type="evidence" value="ECO:0007669"/>
    <property type="project" value="UniProtKB-SubCell"/>
</dbReference>